<dbReference type="Proteomes" id="UP000324222">
    <property type="component" value="Unassembled WGS sequence"/>
</dbReference>
<organism evidence="2 3">
    <name type="scientific">Portunus trituberculatus</name>
    <name type="common">Swimming crab</name>
    <name type="synonym">Neptunus trituberculatus</name>
    <dbReference type="NCBI Taxonomy" id="210409"/>
    <lineage>
        <taxon>Eukaryota</taxon>
        <taxon>Metazoa</taxon>
        <taxon>Ecdysozoa</taxon>
        <taxon>Arthropoda</taxon>
        <taxon>Crustacea</taxon>
        <taxon>Multicrustacea</taxon>
        <taxon>Malacostraca</taxon>
        <taxon>Eumalacostraca</taxon>
        <taxon>Eucarida</taxon>
        <taxon>Decapoda</taxon>
        <taxon>Pleocyemata</taxon>
        <taxon>Brachyura</taxon>
        <taxon>Eubrachyura</taxon>
        <taxon>Portunoidea</taxon>
        <taxon>Portunidae</taxon>
        <taxon>Portuninae</taxon>
        <taxon>Portunus</taxon>
    </lineage>
</organism>
<keyword evidence="3" id="KW-1185">Reference proteome</keyword>
<evidence type="ECO:0000256" key="1">
    <source>
        <dbReference type="SAM" id="MobiDB-lite"/>
    </source>
</evidence>
<protein>
    <submittedName>
        <fullName evidence="2">Uncharacterized protein</fullName>
    </submittedName>
</protein>
<reference evidence="2 3" key="1">
    <citation type="submission" date="2019-05" db="EMBL/GenBank/DDBJ databases">
        <title>Another draft genome of Portunus trituberculatus and its Hox gene families provides insights of decapod evolution.</title>
        <authorList>
            <person name="Jeong J.-H."/>
            <person name="Song I."/>
            <person name="Kim S."/>
            <person name="Choi T."/>
            <person name="Kim D."/>
            <person name="Ryu S."/>
            <person name="Kim W."/>
        </authorList>
    </citation>
    <scope>NUCLEOTIDE SEQUENCE [LARGE SCALE GENOMIC DNA]</scope>
    <source>
        <tissue evidence="2">Muscle</tissue>
    </source>
</reference>
<dbReference type="AlphaFoldDB" id="A0A5B7E8D3"/>
<evidence type="ECO:0000313" key="3">
    <source>
        <dbReference type="Proteomes" id="UP000324222"/>
    </source>
</evidence>
<sequence>MPAAHRDIWFSSASLPPRPPASLCFALQIGVTTTITTSTITNATTTTTTTATTDALAQTCALRQHARRQPSPTNKPLNSDRRHSTN</sequence>
<evidence type="ECO:0000313" key="2">
    <source>
        <dbReference type="EMBL" id="MPC30018.1"/>
    </source>
</evidence>
<name>A0A5B7E8D3_PORTR</name>
<gene>
    <name evidence="2" type="ORF">E2C01_023272</name>
</gene>
<proteinExistence type="predicted"/>
<accession>A0A5B7E8D3</accession>
<dbReference type="EMBL" id="VSRR010002177">
    <property type="protein sequence ID" value="MPC30018.1"/>
    <property type="molecule type" value="Genomic_DNA"/>
</dbReference>
<comment type="caution">
    <text evidence="2">The sequence shown here is derived from an EMBL/GenBank/DDBJ whole genome shotgun (WGS) entry which is preliminary data.</text>
</comment>
<feature type="region of interest" description="Disordered" evidence="1">
    <location>
        <begin position="62"/>
        <end position="86"/>
    </location>
</feature>